<dbReference type="Pfam" id="PF00651">
    <property type="entry name" value="BTB"/>
    <property type="match status" value="1"/>
</dbReference>
<dbReference type="PANTHER" id="PTHR47843">
    <property type="entry name" value="BTB DOMAIN-CONTAINING PROTEIN-RELATED"/>
    <property type="match status" value="1"/>
</dbReference>
<dbReference type="PROSITE" id="PS50097">
    <property type="entry name" value="BTB"/>
    <property type="match status" value="1"/>
</dbReference>
<protein>
    <recommendedName>
        <fullName evidence="1">BTB domain-containing protein</fullName>
    </recommendedName>
</protein>
<reference evidence="2 3" key="1">
    <citation type="submission" date="2023-06" db="EMBL/GenBank/DDBJ databases">
        <title>Black Yeasts Isolated from many extreme environments.</title>
        <authorList>
            <person name="Coleine C."/>
            <person name="Stajich J.E."/>
            <person name="Selbmann L."/>
        </authorList>
    </citation>
    <scope>NUCLEOTIDE SEQUENCE [LARGE SCALE GENOMIC DNA]</scope>
    <source>
        <strain evidence="2 3">CCFEE 5887</strain>
    </source>
</reference>
<dbReference type="EMBL" id="JAXLQG010000019">
    <property type="protein sequence ID" value="KAK5530594.1"/>
    <property type="molecule type" value="Genomic_DNA"/>
</dbReference>
<dbReference type="SUPFAM" id="SSF54695">
    <property type="entry name" value="POZ domain"/>
    <property type="match status" value="1"/>
</dbReference>
<dbReference type="InterPro" id="IPR000210">
    <property type="entry name" value="BTB/POZ_dom"/>
</dbReference>
<keyword evidence="3" id="KW-1185">Reference proteome</keyword>
<evidence type="ECO:0000313" key="2">
    <source>
        <dbReference type="EMBL" id="KAK5530594.1"/>
    </source>
</evidence>
<dbReference type="InterPro" id="IPR011333">
    <property type="entry name" value="SKP1/BTB/POZ_sf"/>
</dbReference>
<accession>A0AAV9PW01</accession>
<gene>
    <name evidence="2" type="ORF">LTR25_009172</name>
</gene>
<dbReference type="CDD" id="cd18186">
    <property type="entry name" value="BTB_POZ_ZBTB_KLHL-like"/>
    <property type="match status" value="1"/>
</dbReference>
<evidence type="ECO:0000259" key="1">
    <source>
        <dbReference type="PROSITE" id="PS50097"/>
    </source>
</evidence>
<feature type="domain" description="BTB" evidence="1">
    <location>
        <begin position="34"/>
        <end position="99"/>
    </location>
</feature>
<dbReference type="Proteomes" id="UP001345827">
    <property type="component" value="Unassembled WGS sequence"/>
</dbReference>
<organism evidence="2 3">
    <name type="scientific">Vermiconidia calcicola</name>
    <dbReference type="NCBI Taxonomy" id="1690605"/>
    <lineage>
        <taxon>Eukaryota</taxon>
        <taxon>Fungi</taxon>
        <taxon>Dikarya</taxon>
        <taxon>Ascomycota</taxon>
        <taxon>Pezizomycotina</taxon>
        <taxon>Dothideomycetes</taxon>
        <taxon>Dothideomycetidae</taxon>
        <taxon>Mycosphaerellales</taxon>
        <taxon>Extremaceae</taxon>
        <taxon>Vermiconidia</taxon>
    </lineage>
</organism>
<evidence type="ECO:0000313" key="3">
    <source>
        <dbReference type="Proteomes" id="UP001345827"/>
    </source>
</evidence>
<dbReference type="PANTHER" id="PTHR47843:SF2">
    <property type="entry name" value="BTB DOMAIN-CONTAINING PROTEIN"/>
    <property type="match status" value="1"/>
</dbReference>
<sequence length="225" mass="25067">MAPSLDGIDNFVLPDAGLQFPLGFSVGDFASPIITLEVGPEATIMTAHKAILTKSVYFANCLKNFKEGVENKIKLADDRPADILRILCFLYTGKMFEGDTGDPCHDPDRHWTPQGVTDLISIYITADKYCVTGMLYRATAMMGCVRRVKSLNLSHLQQLADAGLGETPVSELTRHQIARNAIDDPKWLRIMLDKEVDLDPELGLKILKTMNAYMEEQKQRCSGSW</sequence>
<dbReference type="Gene3D" id="3.30.710.10">
    <property type="entry name" value="Potassium Channel Kv1.1, Chain A"/>
    <property type="match status" value="1"/>
</dbReference>
<proteinExistence type="predicted"/>
<comment type="caution">
    <text evidence="2">The sequence shown here is derived from an EMBL/GenBank/DDBJ whole genome shotgun (WGS) entry which is preliminary data.</text>
</comment>
<dbReference type="AlphaFoldDB" id="A0AAV9PW01"/>
<name>A0AAV9PW01_9PEZI</name>